<feature type="compositionally biased region" description="Basic residues" evidence="1">
    <location>
        <begin position="124"/>
        <end position="143"/>
    </location>
</feature>
<dbReference type="AlphaFoldDB" id="K1V6Z3"/>
<dbReference type="HOGENOM" id="CLU_089052_0_0_1"/>
<dbReference type="InParanoid" id="K1V6Z3"/>
<gene>
    <name evidence="3" type="ORF">A1Q2_05920</name>
</gene>
<proteinExistence type="predicted"/>
<keyword evidence="2" id="KW-0472">Membrane</keyword>
<comment type="caution">
    <text evidence="3">The sequence shown here is derived from an EMBL/GenBank/DDBJ whole genome shotgun (WGS) entry which is preliminary data.</text>
</comment>
<keyword evidence="2" id="KW-0812">Transmembrane</keyword>
<protein>
    <submittedName>
        <fullName evidence="3">Uncharacterized protein</fullName>
    </submittedName>
</protein>
<keyword evidence="4" id="KW-1185">Reference proteome</keyword>
<feature type="transmembrane region" description="Helical" evidence="2">
    <location>
        <begin position="48"/>
        <end position="70"/>
    </location>
</feature>
<sequence length="273" mass="31120">MWGCSSTIVSTQTLANFYDSLEDAPRCDSSPKRQEESSNPERSFLDEVFHGCYFLMVVFAVVASAGLDYYRQNWTYEGLREQERAAQKCDEPEVEEKQLPTPTPPRRRWFGAGACFAWLFRSRRSRSKKPKKAKKSKKTKSKRSFMSTPSTVFEADETAVVVSPVLSQPQSMPASRGSSISSLESILKKDEVKVEVEVTAVVCTPTVASKRAMVHFDERCLEKPHRPTRLDRNVVEPPHHTRMLSNIKRRARTAMLGMSVLPRTTTRKRMIRP</sequence>
<keyword evidence="2" id="KW-1133">Transmembrane helix</keyword>
<name>K1V6Z3_TRIAC</name>
<accession>K1V6Z3</accession>
<evidence type="ECO:0000313" key="3">
    <source>
        <dbReference type="EMBL" id="EKC99774.1"/>
    </source>
</evidence>
<evidence type="ECO:0000256" key="2">
    <source>
        <dbReference type="SAM" id="Phobius"/>
    </source>
</evidence>
<evidence type="ECO:0000313" key="4">
    <source>
        <dbReference type="Proteomes" id="UP000006757"/>
    </source>
</evidence>
<reference evidence="3 4" key="1">
    <citation type="journal article" date="2012" name="Eukaryot. Cell">
        <title>Genome sequence of the Trichosporon asahii environmental strain CBS 8904.</title>
        <authorList>
            <person name="Yang R.Y."/>
            <person name="Li H.T."/>
            <person name="Zhu H."/>
            <person name="Zhou G.P."/>
            <person name="Wang M."/>
            <person name="Wang L."/>
        </authorList>
    </citation>
    <scope>NUCLEOTIDE SEQUENCE [LARGE SCALE GENOMIC DNA]</scope>
    <source>
        <strain evidence="3 4">CBS 8904</strain>
    </source>
</reference>
<feature type="region of interest" description="Disordered" evidence="1">
    <location>
        <begin position="124"/>
        <end position="148"/>
    </location>
</feature>
<dbReference type="EMBL" id="AMBO01000362">
    <property type="protein sequence ID" value="EKC99774.1"/>
    <property type="molecule type" value="Genomic_DNA"/>
</dbReference>
<evidence type="ECO:0000256" key="1">
    <source>
        <dbReference type="SAM" id="MobiDB-lite"/>
    </source>
</evidence>
<organism evidence="3 4">
    <name type="scientific">Trichosporon asahii var. asahii (strain CBS 8904)</name>
    <name type="common">Yeast</name>
    <dbReference type="NCBI Taxonomy" id="1220162"/>
    <lineage>
        <taxon>Eukaryota</taxon>
        <taxon>Fungi</taxon>
        <taxon>Dikarya</taxon>
        <taxon>Basidiomycota</taxon>
        <taxon>Agaricomycotina</taxon>
        <taxon>Tremellomycetes</taxon>
        <taxon>Trichosporonales</taxon>
        <taxon>Trichosporonaceae</taxon>
        <taxon>Trichosporon</taxon>
    </lineage>
</organism>
<dbReference type="Proteomes" id="UP000006757">
    <property type="component" value="Unassembled WGS sequence"/>
</dbReference>